<protein>
    <recommendedName>
        <fullName evidence="6">Heat-inducible transcription repressor HrcA</fullName>
    </recommendedName>
</protein>
<name>A0A1M6Q3D8_9FIRM</name>
<dbReference type="InterPro" id="IPR023120">
    <property type="entry name" value="WHTH_transcript_rep_HrcA_IDD"/>
</dbReference>
<evidence type="ECO:0000256" key="3">
    <source>
        <dbReference type="ARBA" id="ARBA00023016"/>
    </source>
</evidence>
<dbReference type="PIRSF" id="PIRSF005485">
    <property type="entry name" value="HrcA"/>
    <property type="match status" value="1"/>
</dbReference>
<dbReference type="Gene3D" id="3.30.450.40">
    <property type="match status" value="1"/>
</dbReference>
<dbReference type="PANTHER" id="PTHR34824">
    <property type="entry name" value="HEAT-INDUCIBLE TRANSCRIPTION REPRESSOR HRCA"/>
    <property type="match status" value="1"/>
</dbReference>
<comment type="similarity">
    <text evidence="6">Belongs to the HrcA family.</text>
</comment>
<dbReference type="Gene3D" id="3.30.390.60">
    <property type="entry name" value="Heat-inducible transcription repressor hrca homolog, domain 3"/>
    <property type="match status" value="1"/>
</dbReference>
<keyword evidence="4 6" id="KW-0804">Transcription</keyword>
<dbReference type="AlphaFoldDB" id="A0A1M6Q3D8"/>
<evidence type="ECO:0000313" key="10">
    <source>
        <dbReference type="Proteomes" id="UP000183975"/>
    </source>
</evidence>
<dbReference type="InterPro" id="IPR036388">
    <property type="entry name" value="WH-like_DNA-bd_sf"/>
</dbReference>
<gene>
    <name evidence="6" type="primary">hrcA</name>
    <name evidence="9" type="ORF">SAMN02745138_01229</name>
</gene>
<keyword evidence="10" id="KW-1185">Reference proteome</keyword>
<proteinExistence type="inferred from homology"/>
<dbReference type="SUPFAM" id="SSF46785">
    <property type="entry name" value="Winged helix' DNA-binding domain"/>
    <property type="match status" value="1"/>
</dbReference>
<dbReference type="GO" id="GO:0045892">
    <property type="term" value="P:negative regulation of DNA-templated transcription"/>
    <property type="evidence" value="ECO:0007669"/>
    <property type="project" value="UniProtKB-UniRule"/>
</dbReference>
<feature type="domain" description="Winged helix-turn-helix transcription repressor HrcA DNA-binding" evidence="8">
    <location>
        <begin position="5"/>
        <end position="57"/>
    </location>
</feature>
<evidence type="ECO:0000256" key="5">
    <source>
        <dbReference type="ARBA" id="ARBA00055319"/>
    </source>
</evidence>
<evidence type="ECO:0000259" key="8">
    <source>
        <dbReference type="Pfam" id="PF03444"/>
    </source>
</evidence>
<keyword evidence="1 6" id="KW-0678">Repressor</keyword>
<dbReference type="PANTHER" id="PTHR34824:SF1">
    <property type="entry name" value="HEAT-INDUCIBLE TRANSCRIPTION REPRESSOR HRCA"/>
    <property type="match status" value="1"/>
</dbReference>
<evidence type="ECO:0000256" key="4">
    <source>
        <dbReference type="ARBA" id="ARBA00023163"/>
    </source>
</evidence>
<dbReference type="SUPFAM" id="SSF55781">
    <property type="entry name" value="GAF domain-like"/>
    <property type="match status" value="1"/>
</dbReference>
<evidence type="ECO:0000256" key="6">
    <source>
        <dbReference type="HAMAP-Rule" id="MF_00081"/>
    </source>
</evidence>
<dbReference type="GO" id="GO:0003677">
    <property type="term" value="F:DNA binding"/>
    <property type="evidence" value="ECO:0007669"/>
    <property type="project" value="InterPro"/>
</dbReference>
<dbReference type="InterPro" id="IPR021153">
    <property type="entry name" value="HrcA_C"/>
</dbReference>
<keyword evidence="3 6" id="KW-0346">Stress response</keyword>
<dbReference type="FunFam" id="1.10.10.10:FF:000049">
    <property type="entry name" value="Heat-inducible transcription repressor HrcA"/>
    <property type="match status" value="1"/>
</dbReference>
<dbReference type="InterPro" id="IPR036390">
    <property type="entry name" value="WH_DNA-bd_sf"/>
</dbReference>
<dbReference type="InterPro" id="IPR029016">
    <property type="entry name" value="GAF-like_dom_sf"/>
</dbReference>
<evidence type="ECO:0000259" key="7">
    <source>
        <dbReference type="Pfam" id="PF01628"/>
    </source>
</evidence>
<organism evidence="9 10">
    <name type="scientific">Anaerotignum lactatifermentans DSM 14214</name>
    <dbReference type="NCBI Taxonomy" id="1121323"/>
    <lineage>
        <taxon>Bacteria</taxon>
        <taxon>Bacillati</taxon>
        <taxon>Bacillota</taxon>
        <taxon>Clostridia</taxon>
        <taxon>Lachnospirales</taxon>
        <taxon>Anaerotignaceae</taxon>
        <taxon>Anaerotignum</taxon>
    </lineage>
</organism>
<dbReference type="HAMAP" id="MF_00081">
    <property type="entry name" value="HrcA"/>
    <property type="match status" value="1"/>
</dbReference>
<dbReference type="Proteomes" id="UP000183975">
    <property type="component" value="Unassembled WGS sequence"/>
</dbReference>
<dbReference type="EMBL" id="FRAH01000017">
    <property type="protein sequence ID" value="SHK14700.1"/>
    <property type="molecule type" value="Genomic_DNA"/>
</dbReference>
<evidence type="ECO:0000313" key="9">
    <source>
        <dbReference type="EMBL" id="SHK14700.1"/>
    </source>
</evidence>
<sequence length="349" mass="39200">MSLNERKIQILQAIINDYIETAEPVGSRTIAKKYNLGISSATIRNEMSDLEEMGFILQPHASSGRIPSDMGYRLYVDHLMQKKELGPEEQRYLQNVITRNVGQIDYLLEETAKALSALTNYTTIISEPVSQRTRIKQIRLLPLDSVSVLLVIVTEDNFIKNHVIQMGTVPEEDKIFTMGMRLNQVLQGYSLHDIDASVINRLQTELHEYRQILPHILSAIESTMRSAEKVQVHMSGTKNILACPEFSDIQKAKSLFQALEEKDVLVTLLQSSADTNDMQILIGSENSVQCMKDCSVITATYKMSDETRGTIGIVGPTRMDYSQVVSVLNGMVTNMEKVLKNLSKGNKNT</sequence>
<evidence type="ECO:0000256" key="1">
    <source>
        <dbReference type="ARBA" id="ARBA00022491"/>
    </source>
</evidence>
<dbReference type="Pfam" id="PF01628">
    <property type="entry name" value="HrcA"/>
    <property type="match status" value="1"/>
</dbReference>
<reference evidence="9 10" key="1">
    <citation type="submission" date="2016-11" db="EMBL/GenBank/DDBJ databases">
        <authorList>
            <person name="Jaros S."/>
            <person name="Januszkiewicz K."/>
            <person name="Wedrychowicz H."/>
        </authorList>
    </citation>
    <scope>NUCLEOTIDE SEQUENCE [LARGE SCALE GENOMIC DNA]</scope>
    <source>
        <strain evidence="9 10">DSM 14214</strain>
    </source>
</reference>
<dbReference type="Pfam" id="PF03444">
    <property type="entry name" value="WHD_HrcA"/>
    <property type="match status" value="1"/>
</dbReference>
<dbReference type="OrthoDB" id="9783139at2"/>
<keyword evidence="2 6" id="KW-0805">Transcription regulation</keyword>
<comment type="function">
    <text evidence="5 6">Negative regulator of class I heat shock genes (grpE-dnaK-dnaJ and groELS operons). Prevents heat-shock induction of these operons.</text>
</comment>
<dbReference type="Gene3D" id="1.10.10.10">
    <property type="entry name" value="Winged helix-like DNA-binding domain superfamily/Winged helix DNA-binding domain"/>
    <property type="match status" value="1"/>
</dbReference>
<dbReference type="InterPro" id="IPR002571">
    <property type="entry name" value="HrcA"/>
</dbReference>
<feature type="domain" description="Heat-inducible transcription repressor HrcA C-terminal" evidence="7">
    <location>
        <begin position="107"/>
        <end position="325"/>
    </location>
</feature>
<dbReference type="InterPro" id="IPR005104">
    <property type="entry name" value="WHTH_HrcA_DNA-bd"/>
</dbReference>
<dbReference type="RefSeq" id="WP_072850143.1">
    <property type="nucleotide sequence ID" value="NZ_FRAH01000017.1"/>
</dbReference>
<accession>A0A1M6Q3D8</accession>
<evidence type="ECO:0000256" key="2">
    <source>
        <dbReference type="ARBA" id="ARBA00023015"/>
    </source>
</evidence>
<dbReference type="NCBIfam" id="TIGR00331">
    <property type="entry name" value="hrcA"/>
    <property type="match status" value="1"/>
</dbReference>